<feature type="transmembrane region" description="Helical" evidence="1">
    <location>
        <begin position="113"/>
        <end position="131"/>
    </location>
</feature>
<feature type="domain" description="VanZ-like" evidence="3">
    <location>
        <begin position="16"/>
        <end position="130"/>
    </location>
</feature>
<feature type="chain" id="PRO_5047170754" evidence="2">
    <location>
        <begin position="32"/>
        <end position="148"/>
    </location>
</feature>
<accession>A0ABR9RTC7</accession>
<evidence type="ECO:0000313" key="4">
    <source>
        <dbReference type="EMBL" id="MBE7324834.1"/>
    </source>
</evidence>
<feature type="transmembrane region" description="Helical" evidence="1">
    <location>
        <begin position="61"/>
        <end position="80"/>
    </location>
</feature>
<dbReference type="InterPro" id="IPR006976">
    <property type="entry name" value="VanZ-like"/>
</dbReference>
<gene>
    <name evidence="4" type="ORF">IEQ44_09220</name>
</gene>
<keyword evidence="5" id="KW-1185">Reference proteome</keyword>
<evidence type="ECO:0000313" key="5">
    <source>
        <dbReference type="Proteomes" id="UP000756387"/>
    </source>
</evidence>
<evidence type="ECO:0000256" key="1">
    <source>
        <dbReference type="SAM" id="Phobius"/>
    </source>
</evidence>
<name>A0ABR9RTC7_9ACTN</name>
<keyword evidence="1" id="KW-0812">Transmembrane</keyword>
<comment type="caution">
    <text evidence="4">The sequence shown here is derived from an EMBL/GenBank/DDBJ whole genome shotgun (WGS) entry which is preliminary data.</text>
</comment>
<feature type="transmembrane region" description="Helical" evidence="1">
    <location>
        <begin position="87"/>
        <end position="107"/>
    </location>
</feature>
<protein>
    <submittedName>
        <fullName evidence="4">VanZ family protein</fullName>
    </submittedName>
</protein>
<organism evidence="4 5">
    <name type="scientific">Nocardioides malaquae</name>
    <dbReference type="NCBI Taxonomy" id="2773426"/>
    <lineage>
        <taxon>Bacteria</taxon>
        <taxon>Bacillati</taxon>
        <taxon>Actinomycetota</taxon>
        <taxon>Actinomycetes</taxon>
        <taxon>Propionibacteriales</taxon>
        <taxon>Nocardioidaceae</taxon>
        <taxon>Nocardioides</taxon>
    </lineage>
</organism>
<evidence type="ECO:0000259" key="3">
    <source>
        <dbReference type="Pfam" id="PF04892"/>
    </source>
</evidence>
<keyword evidence="1" id="KW-1133">Transmembrane helix</keyword>
<proteinExistence type="predicted"/>
<dbReference type="RefSeq" id="WP_193638158.1">
    <property type="nucleotide sequence ID" value="NZ_JADCSA010000007.1"/>
</dbReference>
<keyword evidence="1" id="KW-0472">Membrane</keyword>
<keyword evidence="2" id="KW-0732">Signal</keyword>
<evidence type="ECO:0000256" key="2">
    <source>
        <dbReference type="SAM" id="SignalP"/>
    </source>
</evidence>
<reference evidence="4 5" key="1">
    <citation type="submission" date="2020-10" db="EMBL/GenBank/DDBJ databases">
        <title>Nocardioides sp. isolated from sludge.</title>
        <authorList>
            <person name="Zhang X."/>
        </authorList>
    </citation>
    <scope>NUCLEOTIDE SEQUENCE [LARGE SCALE GENOMIC DNA]</scope>
    <source>
        <strain evidence="4 5">Y6</strain>
    </source>
</reference>
<dbReference type="Proteomes" id="UP000756387">
    <property type="component" value="Unassembled WGS sequence"/>
</dbReference>
<dbReference type="Pfam" id="PF04892">
    <property type="entry name" value="VanZ"/>
    <property type="match status" value="1"/>
</dbReference>
<dbReference type="EMBL" id="JADCSA010000007">
    <property type="protein sequence ID" value="MBE7324834.1"/>
    <property type="molecule type" value="Genomic_DNA"/>
</dbReference>
<sequence length="148" mass="15721">MQHRPRAWALLALSAYALALAAVLLQPSAGAAITTVGGVSDWLRETLGAPREVVSNARVEFVLNALMVAPVTFLGSWLLPRLRVVDWWFYAFCAAALVEAFQGLFLAGRTAEFVDIIGNSLGAALGAWAAVGRRNLTDRSGLPSGAAR</sequence>
<feature type="signal peptide" evidence="2">
    <location>
        <begin position="1"/>
        <end position="31"/>
    </location>
</feature>